<keyword evidence="7 10" id="KW-1133">Transmembrane helix</keyword>
<keyword evidence="13" id="KW-1185">Reference proteome</keyword>
<evidence type="ECO:0000259" key="11">
    <source>
        <dbReference type="Pfam" id="PF07219"/>
    </source>
</evidence>
<gene>
    <name evidence="12" type="ordered locus">Tgr7_0026</name>
</gene>
<comment type="pathway">
    <text evidence="3">Porphyrin-containing compound metabolism; protoheme biosynthesis.</text>
</comment>
<feature type="domain" description="HemY N-terminal" evidence="11">
    <location>
        <begin position="27"/>
        <end position="133"/>
    </location>
</feature>
<dbReference type="InterPro" id="IPR010817">
    <property type="entry name" value="HemY_N"/>
</dbReference>
<dbReference type="eggNOG" id="COG3071">
    <property type="taxonomic scope" value="Bacteria"/>
</dbReference>
<protein>
    <submittedName>
        <fullName evidence="12">HemY-like protein</fullName>
    </submittedName>
</protein>
<evidence type="ECO:0000256" key="6">
    <source>
        <dbReference type="ARBA" id="ARBA00022692"/>
    </source>
</evidence>
<keyword evidence="4" id="KW-1003">Cell membrane</keyword>
<dbReference type="NCBIfam" id="TIGR00540">
    <property type="entry name" value="TPR_hemY_coli"/>
    <property type="match status" value="1"/>
</dbReference>
<evidence type="ECO:0000256" key="7">
    <source>
        <dbReference type="ARBA" id="ARBA00022989"/>
    </source>
</evidence>
<reference evidence="12 13" key="1">
    <citation type="journal article" date="2011" name="Stand. Genomic Sci.">
        <title>Complete genome sequence of 'Thioalkalivibrio sulfidophilus' HL-EbGr7.</title>
        <authorList>
            <person name="Muyzer G."/>
            <person name="Sorokin D.Y."/>
            <person name="Mavromatis K."/>
            <person name="Lapidus A."/>
            <person name="Clum A."/>
            <person name="Ivanova N."/>
            <person name="Pati A."/>
            <person name="d'Haeseleer P."/>
            <person name="Woyke T."/>
            <person name="Kyrpides N.C."/>
        </authorList>
    </citation>
    <scope>NUCLEOTIDE SEQUENCE [LARGE SCALE GENOMIC DNA]</scope>
    <source>
        <strain evidence="12 13">HL-EbGR7</strain>
    </source>
</reference>
<dbReference type="AlphaFoldDB" id="B8GSU5"/>
<dbReference type="EMBL" id="CP001339">
    <property type="protein sequence ID" value="ACL71130.1"/>
    <property type="molecule type" value="Genomic_DNA"/>
</dbReference>
<dbReference type="UniPathway" id="UPA00252"/>
<evidence type="ECO:0000256" key="10">
    <source>
        <dbReference type="SAM" id="Phobius"/>
    </source>
</evidence>
<comment type="subcellular location">
    <subcellularLocation>
        <location evidence="2">Cell inner membrane</location>
        <topology evidence="2">Multi-pass membrane protein</topology>
    </subcellularLocation>
</comment>
<dbReference type="InterPro" id="IPR011990">
    <property type="entry name" value="TPR-like_helical_dom_sf"/>
</dbReference>
<sequence length="390" mass="44269" precursor="true">MLRLLFILLIALLATAAVTHFFLTEPGYALLAYGNLSVETSLAVFLVALVLLFFGLYLLLRLLTRLWGLPGGVRDLRRRHQAEAARRGLNQGLIEMAEGRWERAEKLLVRSARRSQTPLIHWLSAARAAQMLGAYTRRDHYLAEASRCESGSDVAVELTQAELQIAHGQHEQALATLNHLNELVPRHRYLLKLRARLHERLNDCAALFELLPELRRAKVLPETDLADMENRATRELLAKAADADAVRRLWERLPRDARHRPRLVEAHARALIRLKEINQAEHLLRSALKSGWDEGLVHLYGTLPVEDPARALETAEGWSKQHGRDAALLLTLGRLARRAKLWGKARAYLEASTGLRPRPETYRELAELLEEMGENERAQACYRDGLRLAE</sequence>
<dbReference type="Pfam" id="PF07219">
    <property type="entry name" value="HemY_N"/>
    <property type="match status" value="1"/>
</dbReference>
<dbReference type="GO" id="GO:0005886">
    <property type="term" value="C:plasma membrane"/>
    <property type="evidence" value="ECO:0007669"/>
    <property type="project" value="UniProtKB-SubCell"/>
</dbReference>
<keyword evidence="5" id="KW-0997">Cell inner membrane</keyword>
<proteinExistence type="predicted"/>
<dbReference type="HOGENOM" id="CLU_037501_2_1_6"/>
<evidence type="ECO:0000313" key="12">
    <source>
        <dbReference type="EMBL" id="ACL71130.1"/>
    </source>
</evidence>
<dbReference type="InterPro" id="IPR005254">
    <property type="entry name" value="Heme_biosyn_assoc_TPR_pro"/>
</dbReference>
<evidence type="ECO:0000256" key="9">
    <source>
        <dbReference type="ARBA" id="ARBA00023244"/>
    </source>
</evidence>
<keyword evidence="8 10" id="KW-0472">Membrane</keyword>
<dbReference type="SUPFAM" id="SSF48452">
    <property type="entry name" value="TPR-like"/>
    <property type="match status" value="1"/>
</dbReference>
<dbReference type="Gene3D" id="1.25.40.10">
    <property type="entry name" value="Tetratricopeptide repeat domain"/>
    <property type="match status" value="2"/>
</dbReference>
<evidence type="ECO:0000256" key="2">
    <source>
        <dbReference type="ARBA" id="ARBA00004429"/>
    </source>
</evidence>
<dbReference type="RefSeq" id="WP_012636619.1">
    <property type="nucleotide sequence ID" value="NC_011901.1"/>
</dbReference>
<evidence type="ECO:0000256" key="3">
    <source>
        <dbReference type="ARBA" id="ARBA00004744"/>
    </source>
</evidence>
<feature type="transmembrane region" description="Helical" evidence="10">
    <location>
        <begin position="40"/>
        <end position="60"/>
    </location>
</feature>
<comment type="function">
    <text evidence="1">Involved in a late step of protoheme IX synthesis.</text>
</comment>
<organism evidence="12 13">
    <name type="scientific">Thioalkalivibrio sulfidiphilus (strain HL-EbGR7)</name>
    <dbReference type="NCBI Taxonomy" id="396588"/>
    <lineage>
        <taxon>Bacteria</taxon>
        <taxon>Pseudomonadati</taxon>
        <taxon>Pseudomonadota</taxon>
        <taxon>Gammaproteobacteria</taxon>
        <taxon>Chromatiales</taxon>
        <taxon>Ectothiorhodospiraceae</taxon>
        <taxon>Thioalkalivibrio</taxon>
    </lineage>
</organism>
<dbReference type="GO" id="GO:0006779">
    <property type="term" value="P:porphyrin-containing compound biosynthetic process"/>
    <property type="evidence" value="ECO:0007669"/>
    <property type="project" value="UniProtKB-KW"/>
</dbReference>
<dbReference type="Proteomes" id="UP000002383">
    <property type="component" value="Chromosome"/>
</dbReference>
<evidence type="ECO:0000256" key="8">
    <source>
        <dbReference type="ARBA" id="ARBA00023136"/>
    </source>
</evidence>
<accession>B8GSU5</accession>
<dbReference type="KEGG" id="tgr:Tgr7_0026"/>
<dbReference type="STRING" id="396588.Tgr7_0026"/>
<keyword evidence="9" id="KW-0627">Porphyrin biosynthesis</keyword>
<dbReference type="GO" id="GO:0042168">
    <property type="term" value="P:heme metabolic process"/>
    <property type="evidence" value="ECO:0007669"/>
    <property type="project" value="InterPro"/>
</dbReference>
<keyword evidence="6 10" id="KW-0812">Transmembrane</keyword>
<dbReference type="OrthoDB" id="7053339at2"/>
<evidence type="ECO:0000256" key="1">
    <source>
        <dbReference type="ARBA" id="ARBA00002962"/>
    </source>
</evidence>
<evidence type="ECO:0000313" key="13">
    <source>
        <dbReference type="Proteomes" id="UP000002383"/>
    </source>
</evidence>
<name>B8GSU5_THISH</name>
<evidence type="ECO:0000256" key="5">
    <source>
        <dbReference type="ARBA" id="ARBA00022519"/>
    </source>
</evidence>
<evidence type="ECO:0000256" key="4">
    <source>
        <dbReference type="ARBA" id="ARBA00022475"/>
    </source>
</evidence>